<organism evidence="2 3">
    <name type="scientific">Elysia chlorotica</name>
    <name type="common">Eastern emerald elysia</name>
    <name type="synonym">Sea slug</name>
    <dbReference type="NCBI Taxonomy" id="188477"/>
    <lineage>
        <taxon>Eukaryota</taxon>
        <taxon>Metazoa</taxon>
        <taxon>Spiralia</taxon>
        <taxon>Lophotrochozoa</taxon>
        <taxon>Mollusca</taxon>
        <taxon>Gastropoda</taxon>
        <taxon>Heterobranchia</taxon>
        <taxon>Euthyneura</taxon>
        <taxon>Panpulmonata</taxon>
        <taxon>Sacoglossa</taxon>
        <taxon>Placobranchoidea</taxon>
        <taxon>Plakobranchidae</taxon>
        <taxon>Elysia</taxon>
    </lineage>
</organism>
<feature type="non-terminal residue" evidence="2">
    <location>
        <position position="1"/>
    </location>
</feature>
<dbReference type="OrthoDB" id="295078at2759"/>
<evidence type="ECO:0000313" key="3">
    <source>
        <dbReference type="Proteomes" id="UP000271974"/>
    </source>
</evidence>
<feature type="compositionally biased region" description="Polar residues" evidence="1">
    <location>
        <begin position="211"/>
        <end position="223"/>
    </location>
</feature>
<keyword evidence="3" id="KW-1185">Reference proteome</keyword>
<accession>A0A433SK56</accession>
<dbReference type="EMBL" id="RQTK01001693">
    <property type="protein sequence ID" value="RUS69407.1"/>
    <property type="molecule type" value="Genomic_DNA"/>
</dbReference>
<feature type="compositionally biased region" description="Polar residues" evidence="1">
    <location>
        <begin position="311"/>
        <end position="320"/>
    </location>
</feature>
<evidence type="ECO:0000256" key="1">
    <source>
        <dbReference type="SAM" id="MobiDB-lite"/>
    </source>
</evidence>
<feature type="compositionally biased region" description="Polar residues" evidence="1">
    <location>
        <begin position="132"/>
        <end position="150"/>
    </location>
</feature>
<gene>
    <name evidence="2" type="ORF">EGW08_022831</name>
</gene>
<name>A0A433SK56_ELYCH</name>
<proteinExistence type="predicted"/>
<feature type="compositionally biased region" description="Polar residues" evidence="1">
    <location>
        <begin position="50"/>
        <end position="62"/>
    </location>
</feature>
<evidence type="ECO:0000313" key="2">
    <source>
        <dbReference type="EMBL" id="RUS69407.1"/>
    </source>
</evidence>
<protein>
    <submittedName>
        <fullName evidence="2">Uncharacterized protein</fullName>
    </submittedName>
</protein>
<dbReference type="AlphaFoldDB" id="A0A433SK56"/>
<sequence length="330" mass="34577">QREELLTAGRLSDKGGNQDLENKLCDLQDEVLQLQMSVSPKPGTPRRSAQAGNGANNSTTSGKPHPHNVMTYSFMGDNSDEEVDAEIKDSENLNKTLTDIIEGRSPKHQNHSANNNNDSSKTSNGERDGENLSRSPAWDSSTMGRNPQTEQEPHKDSAVLSPTSSSARRLEDPSDDSVDFISDIETNPLFDPDPDDVSEACSAVSLAASDVSPSVKSVNSCVLSQPGALSDRSSHGHSRGASDSGFSCSDDGYTATKDSHHSLTQTTSVASSAGLSSLIHSLDAEQERGECGGSGKTSVIEGLVGLTGLASNGGNASSTFVGPDGVKDDL</sequence>
<dbReference type="STRING" id="188477.A0A433SK56"/>
<feature type="region of interest" description="Disordered" evidence="1">
    <location>
        <begin position="33"/>
        <end position="268"/>
    </location>
</feature>
<dbReference type="Proteomes" id="UP000271974">
    <property type="component" value="Unassembled WGS sequence"/>
</dbReference>
<feature type="region of interest" description="Disordered" evidence="1">
    <location>
        <begin position="311"/>
        <end position="330"/>
    </location>
</feature>
<feature type="compositionally biased region" description="Polar residues" evidence="1">
    <location>
        <begin position="111"/>
        <end position="123"/>
    </location>
</feature>
<comment type="caution">
    <text evidence="2">The sequence shown here is derived from an EMBL/GenBank/DDBJ whole genome shotgun (WGS) entry which is preliminary data.</text>
</comment>
<reference evidence="2 3" key="1">
    <citation type="submission" date="2019-01" db="EMBL/GenBank/DDBJ databases">
        <title>A draft genome assembly of the solar-powered sea slug Elysia chlorotica.</title>
        <authorList>
            <person name="Cai H."/>
            <person name="Li Q."/>
            <person name="Fang X."/>
            <person name="Li J."/>
            <person name="Curtis N.E."/>
            <person name="Altenburger A."/>
            <person name="Shibata T."/>
            <person name="Feng M."/>
            <person name="Maeda T."/>
            <person name="Schwartz J.A."/>
            <person name="Shigenobu S."/>
            <person name="Lundholm N."/>
            <person name="Nishiyama T."/>
            <person name="Yang H."/>
            <person name="Hasebe M."/>
            <person name="Li S."/>
            <person name="Pierce S.K."/>
            <person name="Wang J."/>
        </authorList>
    </citation>
    <scope>NUCLEOTIDE SEQUENCE [LARGE SCALE GENOMIC DNA]</scope>
    <source>
        <strain evidence="2">EC2010</strain>
        <tissue evidence="2">Whole organism of an adult</tissue>
    </source>
</reference>